<dbReference type="InterPro" id="IPR036881">
    <property type="entry name" value="Glyco_hydro_3_C_sf"/>
</dbReference>
<dbReference type="EC" id="3.2.1.21" evidence="4"/>
<dbReference type="Gene3D" id="2.60.40.10">
    <property type="entry name" value="Immunoglobulins"/>
    <property type="match status" value="1"/>
</dbReference>
<dbReference type="InterPro" id="IPR026891">
    <property type="entry name" value="Fn3-like"/>
</dbReference>
<dbReference type="Gene3D" id="3.40.50.1700">
    <property type="entry name" value="Glycoside hydrolase family 3 C-terminal domain"/>
    <property type="match status" value="1"/>
</dbReference>
<dbReference type="PANTHER" id="PTHR42715:SF2">
    <property type="entry name" value="BETA-GLUCOSIDASE F-RELATED"/>
    <property type="match status" value="1"/>
</dbReference>
<name>A0A0J0XBA7_9TREE</name>
<dbReference type="Pfam" id="PF01915">
    <property type="entry name" value="Glyco_hydro_3_C"/>
    <property type="match status" value="1"/>
</dbReference>
<dbReference type="GO" id="GO:0030245">
    <property type="term" value="P:cellulose catabolic process"/>
    <property type="evidence" value="ECO:0007669"/>
    <property type="project" value="UniProtKB-KW"/>
</dbReference>
<evidence type="ECO:0000259" key="11">
    <source>
        <dbReference type="SMART" id="SM01217"/>
    </source>
</evidence>
<protein>
    <recommendedName>
        <fullName evidence="4">beta-glucosidase</fullName>
        <ecNumber evidence="4">3.2.1.21</ecNumber>
    </recommendedName>
</protein>
<evidence type="ECO:0000256" key="7">
    <source>
        <dbReference type="ARBA" id="ARBA00023180"/>
    </source>
</evidence>
<evidence type="ECO:0000313" key="12">
    <source>
        <dbReference type="EMBL" id="KLT38343.1"/>
    </source>
</evidence>
<proteinExistence type="inferred from homology"/>
<evidence type="ECO:0000256" key="8">
    <source>
        <dbReference type="ARBA" id="ARBA00023277"/>
    </source>
</evidence>
<dbReference type="Gene3D" id="3.20.20.300">
    <property type="entry name" value="Glycoside hydrolase, family 3, N-terminal domain"/>
    <property type="match status" value="1"/>
</dbReference>
<gene>
    <name evidence="12" type="ORF">CC85DRAFT_253165</name>
</gene>
<dbReference type="RefSeq" id="XP_018274834.1">
    <property type="nucleotide sequence ID" value="XM_018420596.1"/>
</dbReference>
<keyword evidence="6" id="KW-0136">Cellulose degradation</keyword>
<dbReference type="InterPro" id="IPR017853">
    <property type="entry name" value="GH"/>
</dbReference>
<dbReference type="STRING" id="879819.A0A0J0XBA7"/>
<dbReference type="SMR" id="A0A0J0XBA7"/>
<dbReference type="FunFam" id="3.20.20.300:FF:000002">
    <property type="entry name" value="Probable beta-glucosidase"/>
    <property type="match status" value="1"/>
</dbReference>
<keyword evidence="5" id="KW-0378">Hydrolase</keyword>
<evidence type="ECO:0000313" key="13">
    <source>
        <dbReference type="Proteomes" id="UP000053611"/>
    </source>
</evidence>
<reference evidence="12 13" key="1">
    <citation type="submission" date="2015-03" db="EMBL/GenBank/DDBJ databases">
        <title>Genomics and transcriptomics of the oil-accumulating basidiomycete yeast T. oleaginosus allow insights into substrate utilization and the diverse evolutionary trajectories of mating systems in fungi.</title>
        <authorList>
            <consortium name="DOE Joint Genome Institute"/>
            <person name="Kourist R."/>
            <person name="Kracht O."/>
            <person name="Bracharz F."/>
            <person name="Lipzen A."/>
            <person name="Nolan M."/>
            <person name="Ohm R."/>
            <person name="Grigoriev I."/>
            <person name="Sun S."/>
            <person name="Heitman J."/>
            <person name="Bruck T."/>
            <person name="Nowrousian M."/>
        </authorList>
    </citation>
    <scope>NUCLEOTIDE SEQUENCE [LARGE SCALE GENOMIC DNA]</scope>
    <source>
        <strain evidence="12 13">IBC0246</strain>
    </source>
</reference>
<dbReference type="EMBL" id="KQ087319">
    <property type="protein sequence ID" value="KLT38343.1"/>
    <property type="molecule type" value="Genomic_DNA"/>
</dbReference>
<keyword evidence="7" id="KW-0325">Glycoprotein</keyword>
<evidence type="ECO:0000256" key="1">
    <source>
        <dbReference type="ARBA" id="ARBA00000448"/>
    </source>
</evidence>
<dbReference type="SUPFAM" id="SSF51445">
    <property type="entry name" value="(Trans)glycosidases"/>
    <property type="match status" value="1"/>
</dbReference>
<keyword evidence="8" id="KW-0119">Carbohydrate metabolism</keyword>
<evidence type="ECO:0000256" key="2">
    <source>
        <dbReference type="ARBA" id="ARBA00004987"/>
    </source>
</evidence>
<keyword evidence="13" id="KW-1185">Reference proteome</keyword>
<dbReference type="OrthoDB" id="416222at2759"/>
<dbReference type="PANTHER" id="PTHR42715">
    <property type="entry name" value="BETA-GLUCOSIDASE"/>
    <property type="match status" value="1"/>
</dbReference>
<dbReference type="Pfam" id="PF00933">
    <property type="entry name" value="Glyco_hydro_3"/>
    <property type="match status" value="1"/>
</dbReference>
<dbReference type="PRINTS" id="PR00133">
    <property type="entry name" value="GLHYDRLASE3"/>
</dbReference>
<dbReference type="InterPro" id="IPR013783">
    <property type="entry name" value="Ig-like_fold"/>
</dbReference>
<accession>A0A0J0XBA7</accession>
<comment type="pathway">
    <text evidence="2">Glycan metabolism; cellulose degradation.</text>
</comment>
<evidence type="ECO:0000256" key="6">
    <source>
        <dbReference type="ARBA" id="ARBA00023001"/>
    </source>
</evidence>
<dbReference type="SUPFAM" id="SSF52279">
    <property type="entry name" value="Beta-D-glucan exohydrolase, C-terminal domain"/>
    <property type="match status" value="1"/>
</dbReference>
<keyword evidence="10" id="KW-0624">Polysaccharide degradation</keyword>
<organism evidence="12 13">
    <name type="scientific">Cutaneotrichosporon oleaginosum</name>
    <dbReference type="NCBI Taxonomy" id="879819"/>
    <lineage>
        <taxon>Eukaryota</taxon>
        <taxon>Fungi</taxon>
        <taxon>Dikarya</taxon>
        <taxon>Basidiomycota</taxon>
        <taxon>Agaricomycotina</taxon>
        <taxon>Tremellomycetes</taxon>
        <taxon>Trichosporonales</taxon>
        <taxon>Trichosporonaceae</taxon>
        <taxon>Cutaneotrichosporon</taxon>
    </lineage>
</organism>
<evidence type="ECO:0000256" key="5">
    <source>
        <dbReference type="ARBA" id="ARBA00022801"/>
    </source>
</evidence>
<sequence>MINGTSASTPAAKATSAVSGIAHNSSSISATSISVASNTTASAASSIAPSSTTSADCTFCTVPPGYTAEDWPAPLHVADQFPPRWRDAHRKARTFLAGWSVQEKVDIVTGAGWMQGRCVGNTKPIPARNWTGLCLQDSPLGVRFADYVSAFPAGINAAATFDKRLLRDRGYAMGQEFKGKGINVALGPMTNMGRVAAGGRNWEGFGADPYLSGIATYETIIGMQKAGVQATTKHYIANEQERNRTTSSSNIDDRTMREIYAHPFLRAVQAHSAAFMCSYNLVNGSWASQNSKMINGILKTDWGYGGYIMSDWDATHSGVHGVLSGLDMDMPGDIGMNGGLTSYFGPNLTEAVRNGSVSVDRLDDMAQRIVAAWYLVGQDKGYPDVNFDSWKGQNEHVDVQDDHYKLIRLMGAASTVLLKNTDGALPLKKPRSIALIGEDMGPAPNGPNGFPDRGGISGTFAMGWGSGTTNFPYLVDPLQAISFRAQQDRSTLNWHLNNWDLAGAAKVASGADVALVGVNSVSGEQYITVNGNIGDRNNLSAWHNGDALIRAVAARNNNTVVVVHSVGPMSMDWVDHENITAVLWAGLPGQESGNALVDILWGAYNPSGRLPYTIAAKYTDYSAAIEYVNTNKPPQTNVNYTEGLFVDYRHFLKEDITPLFGFGFGLSYTSFAISNVQVMDRRKRVVEDDGESEKPVKIGRLMTRALHRKRWTVRADVTNTGGINGCEVPQLYLVYPPEAGEPPRVLRDFVRVNLDPGETTTVEFALSRYDVSIWDVERQEYVVPDGEYGVLVAKHAFEEEAAMGTFCPGRC</sequence>
<dbReference type="GeneID" id="28981199"/>
<dbReference type="Pfam" id="PF14310">
    <property type="entry name" value="Fn3-like"/>
    <property type="match status" value="1"/>
</dbReference>
<dbReference type="InterPro" id="IPR002772">
    <property type="entry name" value="Glyco_hydro_3_C"/>
</dbReference>
<keyword evidence="9" id="KW-0326">Glycosidase</keyword>
<dbReference type="InterPro" id="IPR050288">
    <property type="entry name" value="Cellulose_deg_GH3"/>
</dbReference>
<dbReference type="InterPro" id="IPR001764">
    <property type="entry name" value="Glyco_hydro_3_N"/>
</dbReference>
<comment type="catalytic activity">
    <reaction evidence="1">
        <text>Hydrolysis of terminal, non-reducing beta-D-glucosyl residues with release of beta-D-glucose.</text>
        <dbReference type="EC" id="3.2.1.21"/>
    </reaction>
</comment>
<comment type="similarity">
    <text evidence="3">Belongs to the glycosyl hydrolase 3 family.</text>
</comment>
<evidence type="ECO:0000256" key="4">
    <source>
        <dbReference type="ARBA" id="ARBA00012744"/>
    </source>
</evidence>
<evidence type="ECO:0000256" key="10">
    <source>
        <dbReference type="ARBA" id="ARBA00023326"/>
    </source>
</evidence>
<dbReference type="InterPro" id="IPR036962">
    <property type="entry name" value="Glyco_hydro_3_N_sf"/>
</dbReference>
<dbReference type="Proteomes" id="UP000053611">
    <property type="component" value="Unassembled WGS sequence"/>
</dbReference>
<evidence type="ECO:0000256" key="9">
    <source>
        <dbReference type="ARBA" id="ARBA00023295"/>
    </source>
</evidence>
<dbReference type="FunFam" id="3.40.50.1700:FF:000003">
    <property type="entry name" value="Probable beta-glucosidase"/>
    <property type="match status" value="1"/>
</dbReference>
<feature type="domain" description="Fibronectin type III-like" evidence="11">
    <location>
        <begin position="727"/>
        <end position="796"/>
    </location>
</feature>
<dbReference type="AlphaFoldDB" id="A0A0J0XBA7"/>
<evidence type="ECO:0000256" key="3">
    <source>
        <dbReference type="ARBA" id="ARBA00005336"/>
    </source>
</evidence>
<dbReference type="GO" id="GO:0008422">
    <property type="term" value="F:beta-glucosidase activity"/>
    <property type="evidence" value="ECO:0007669"/>
    <property type="project" value="UniProtKB-EC"/>
</dbReference>
<dbReference type="SMART" id="SM01217">
    <property type="entry name" value="Fn3_like"/>
    <property type="match status" value="1"/>
</dbReference>